<keyword evidence="2" id="KW-1185">Reference proteome</keyword>
<organism evidence="1 2">
    <name type="scientific">Exserohilum turcicum (strain 28A)</name>
    <name type="common">Northern leaf blight fungus</name>
    <name type="synonym">Setosphaeria turcica</name>
    <dbReference type="NCBI Taxonomy" id="671987"/>
    <lineage>
        <taxon>Eukaryota</taxon>
        <taxon>Fungi</taxon>
        <taxon>Dikarya</taxon>
        <taxon>Ascomycota</taxon>
        <taxon>Pezizomycotina</taxon>
        <taxon>Dothideomycetes</taxon>
        <taxon>Pleosporomycetidae</taxon>
        <taxon>Pleosporales</taxon>
        <taxon>Pleosporineae</taxon>
        <taxon>Pleosporaceae</taxon>
        <taxon>Exserohilum</taxon>
    </lineage>
</organism>
<dbReference type="GeneID" id="19403780"/>
<dbReference type="Proteomes" id="UP000016935">
    <property type="component" value="Unassembled WGS sequence"/>
</dbReference>
<gene>
    <name evidence="1" type="ORF">SETTUDRAFT_33481</name>
</gene>
<accession>R0ICU2</accession>
<sequence length="138" mass="14584">MCVISTPLVPKFAIGPPVILPLLGRAVSTIHVLVTKTLAAVAYLPCARKKEKQRPQPSSTLSPSLFPAGNPANSGLRLNVGSSQQVVMLTSCAHAEPVRCTVFLAASAYESDHGSPWWGGTMCPSRSTMWPCHCAVDG</sequence>
<reference evidence="1 2" key="1">
    <citation type="journal article" date="2012" name="PLoS Pathog.">
        <title>Diverse lifestyles and strategies of plant pathogenesis encoded in the genomes of eighteen Dothideomycetes fungi.</title>
        <authorList>
            <person name="Ohm R.A."/>
            <person name="Feau N."/>
            <person name="Henrissat B."/>
            <person name="Schoch C.L."/>
            <person name="Horwitz B.A."/>
            <person name="Barry K.W."/>
            <person name="Condon B.J."/>
            <person name="Copeland A.C."/>
            <person name="Dhillon B."/>
            <person name="Glaser F."/>
            <person name="Hesse C.N."/>
            <person name="Kosti I."/>
            <person name="LaButti K."/>
            <person name="Lindquist E.A."/>
            <person name="Lucas S."/>
            <person name="Salamov A.A."/>
            <person name="Bradshaw R.E."/>
            <person name="Ciuffetti L."/>
            <person name="Hamelin R.C."/>
            <person name="Kema G.H.J."/>
            <person name="Lawrence C."/>
            <person name="Scott J.A."/>
            <person name="Spatafora J.W."/>
            <person name="Turgeon B.G."/>
            <person name="de Wit P.J.G.M."/>
            <person name="Zhong S."/>
            <person name="Goodwin S.B."/>
            <person name="Grigoriev I.V."/>
        </authorList>
    </citation>
    <scope>NUCLEOTIDE SEQUENCE [LARGE SCALE GENOMIC DNA]</scope>
    <source>
        <strain evidence="2">28A</strain>
    </source>
</reference>
<name>R0ICU2_EXST2</name>
<protein>
    <submittedName>
        <fullName evidence="1">Uncharacterized protein</fullName>
    </submittedName>
</protein>
<evidence type="ECO:0000313" key="1">
    <source>
        <dbReference type="EMBL" id="EOA83165.1"/>
    </source>
</evidence>
<dbReference type="HOGENOM" id="CLU_1856543_0_0_1"/>
<dbReference type="RefSeq" id="XP_008028790.1">
    <property type="nucleotide sequence ID" value="XM_008030599.1"/>
</dbReference>
<proteinExistence type="predicted"/>
<reference evidence="1 2" key="2">
    <citation type="journal article" date="2013" name="PLoS Genet.">
        <title>Comparative genome structure, secondary metabolite, and effector coding capacity across Cochliobolus pathogens.</title>
        <authorList>
            <person name="Condon B.J."/>
            <person name="Leng Y."/>
            <person name="Wu D."/>
            <person name="Bushley K.E."/>
            <person name="Ohm R.A."/>
            <person name="Otillar R."/>
            <person name="Martin J."/>
            <person name="Schackwitz W."/>
            <person name="Grimwood J."/>
            <person name="MohdZainudin N."/>
            <person name="Xue C."/>
            <person name="Wang R."/>
            <person name="Manning V.A."/>
            <person name="Dhillon B."/>
            <person name="Tu Z.J."/>
            <person name="Steffenson B.J."/>
            <person name="Salamov A."/>
            <person name="Sun H."/>
            <person name="Lowry S."/>
            <person name="LaButti K."/>
            <person name="Han J."/>
            <person name="Copeland A."/>
            <person name="Lindquist E."/>
            <person name="Barry K."/>
            <person name="Schmutz J."/>
            <person name="Baker S.E."/>
            <person name="Ciuffetti L.M."/>
            <person name="Grigoriev I.V."/>
            <person name="Zhong S."/>
            <person name="Turgeon B.G."/>
        </authorList>
    </citation>
    <scope>NUCLEOTIDE SEQUENCE [LARGE SCALE GENOMIC DNA]</scope>
    <source>
        <strain evidence="2">28A</strain>
    </source>
</reference>
<evidence type="ECO:0000313" key="2">
    <source>
        <dbReference type="Proteomes" id="UP000016935"/>
    </source>
</evidence>
<dbReference type="EMBL" id="KB908833">
    <property type="protein sequence ID" value="EOA83165.1"/>
    <property type="molecule type" value="Genomic_DNA"/>
</dbReference>
<dbReference type="AlphaFoldDB" id="R0ICU2"/>